<dbReference type="EMBL" id="PCGR01000002">
    <property type="protein sequence ID" value="PJK17198.1"/>
    <property type="molecule type" value="Genomic_DNA"/>
</dbReference>
<evidence type="ECO:0000313" key="1">
    <source>
        <dbReference type="EMBL" id="PJK17198.1"/>
    </source>
</evidence>
<protein>
    <submittedName>
        <fullName evidence="1">Uncharacterized protein</fullName>
    </submittedName>
</protein>
<sequence>MIESNCPICNRRRKFNTIKENKFRCDSCQTEFKICINKDCSNMTKRGLLCKECVGKGMKNGGAVALTGLGTVGAYVVKTLLKKGK</sequence>
<proteinExistence type="predicted"/>
<evidence type="ECO:0000313" key="2">
    <source>
        <dbReference type="Proteomes" id="UP000228680"/>
    </source>
</evidence>
<dbReference type="Proteomes" id="UP000228680">
    <property type="component" value="Unassembled WGS sequence"/>
</dbReference>
<dbReference type="RefSeq" id="WP_100353738.1">
    <property type="nucleotide sequence ID" value="NZ_PCGR01000002.1"/>
</dbReference>
<organism evidence="1 2">
    <name type="scientific">Chryseomicrobium excrementi</name>
    <dbReference type="NCBI Taxonomy" id="2041346"/>
    <lineage>
        <taxon>Bacteria</taxon>
        <taxon>Bacillati</taxon>
        <taxon>Bacillota</taxon>
        <taxon>Bacilli</taxon>
        <taxon>Bacillales</taxon>
        <taxon>Caryophanaceae</taxon>
        <taxon>Chryseomicrobium</taxon>
    </lineage>
</organism>
<dbReference type="AlphaFoldDB" id="A0A2M9F159"/>
<comment type="caution">
    <text evidence="1">The sequence shown here is derived from an EMBL/GenBank/DDBJ whole genome shotgun (WGS) entry which is preliminary data.</text>
</comment>
<accession>A0A2M9F159</accession>
<keyword evidence="2" id="KW-1185">Reference proteome</keyword>
<reference evidence="1 2" key="1">
    <citation type="submission" date="2017-10" db="EMBL/GenBank/DDBJ databases">
        <title>Draft genome of Chryseomicrobium casticus sp. nov.</title>
        <authorList>
            <person name="Chakraborty R."/>
            <person name="Saha T."/>
        </authorList>
    </citation>
    <scope>NUCLEOTIDE SEQUENCE [LARGE SCALE GENOMIC DNA]</scope>
    <source>
        <strain evidence="1 2">ET03</strain>
    </source>
</reference>
<name>A0A2M9F159_9BACL</name>
<gene>
    <name evidence="1" type="ORF">CQS04_08615</name>
</gene>